<dbReference type="RefSeq" id="WP_021283778.1">
    <property type="nucleotide sequence ID" value="NZ_JAGGLL010000008.1"/>
</dbReference>
<sequence length="385" mass="45734">MKLRVPDYLKEFKCIASQCEDTCCAGWEIVIDEEAYKKYENAQGDFGHRLRSEIIHREKEKIFTLKGDNCAFLNENKMCDIYANLGEDSLCYTCKMYPRHIEEFGSLREIGISLSCPEAARLILTHNKKVEFEVSEIEEDITSYNDIDALLFMNLIQCRRVIFHILQNRNIKLEHRISLVLKFTDEVQKLIDKDNLMVIKAVMEKFLDKDFIEDFINSLDRFKSNGNVKYHNMEEFFKVFKELKHINPNDPLGLDEVLTCFWKGENKKQFYLDKHKEFNEYYEDNLYKFENLLVYFIFRYFMKAVFDYDVTAKVNTAVVSYLMIKELFVFKWTQKGEVSEEDAVDIMHMYSKDIEHLEENVGTLSELYKTNSVFKLEELLSIIMN</sequence>
<dbReference type="GO" id="GO:0032259">
    <property type="term" value="P:methylation"/>
    <property type="evidence" value="ECO:0007669"/>
    <property type="project" value="UniProtKB-KW"/>
</dbReference>
<comment type="caution">
    <text evidence="1">The sequence shown here is derived from an EMBL/GenBank/DDBJ whole genome shotgun (WGS) entry which is preliminary data.</text>
</comment>
<proteinExistence type="predicted"/>
<evidence type="ECO:0000313" key="1">
    <source>
        <dbReference type="EMBL" id="MBP2021580.1"/>
    </source>
</evidence>
<accession>A0ABS4K1D2</accession>
<dbReference type="EC" id="2.1.1.-" evidence="1"/>
<dbReference type="EMBL" id="JAGGLL010000008">
    <property type="protein sequence ID" value="MBP2021580.1"/>
    <property type="molecule type" value="Genomic_DNA"/>
</dbReference>
<keyword evidence="2" id="KW-1185">Reference proteome</keyword>
<keyword evidence="1" id="KW-0808">Transferase</keyword>
<dbReference type="Proteomes" id="UP001519308">
    <property type="component" value="Unassembled WGS sequence"/>
</dbReference>
<reference evidence="1 2" key="1">
    <citation type="submission" date="2021-03" db="EMBL/GenBank/DDBJ databases">
        <title>Genomic Encyclopedia of Type Strains, Phase IV (KMG-IV): sequencing the most valuable type-strain genomes for metagenomic binning, comparative biology and taxonomic classification.</title>
        <authorList>
            <person name="Goeker M."/>
        </authorList>
    </citation>
    <scope>NUCLEOTIDE SEQUENCE [LARGE SCALE GENOMIC DNA]</scope>
    <source>
        <strain evidence="1 2">DSM 28650</strain>
    </source>
</reference>
<keyword evidence="1" id="KW-0489">Methyltransferase</keyword>
<gene>
    <name evidence="1" type="ORF">J2Z44_001376</name>
</gene>
<evidence type="ECO:0000313" key="2">
    <source>
        <dbReference type="Proteomes" id="UP001519308"/>
    </source>
</evidence>
<organism evidence="1 2">
    <name type="scientific">Clostridium punense</name>
    <dbReference type="NCBI Taxonomy" id="1054297"/>
    <lineage>
        <taxon>Bacteria</taxon>
        <taxon>Bacillati</taxon>
        <taxon>Bacillota</taxon>
        <taxon>Clostridia</taxon>
        <taxon>Eubacteriales</taxon>
        <taxon>Clostridiaceae</taxon>
        <taxon>Clostridium</taxon>
    </lineage>
</organism>
<dbReference type="NCBIfam" id="NF038110">
    <property type="entry name" value="Lys_methyl_FliB"/>
    <property type="match status" value="1"/>
</dbReference>
<protein>
    <submittedName>
        <fullName evidence="1">Lysine-N-methylase</fullName>
        <ecNumber evidence="1">2.1.1.-</ecNumber>
    </submittedName>
</protein>
<name>A0ABS4K1D2_9CLOT</name>
<dbReference type="GO" id="GO:0008168">
    <property type="term" value="F:methyltransferase activity"/>
    <property type="evidence" value="ECO:0007669"/>
    <property type="project" value="UniProtKB-KW"/>
</dbReference>